<keyword evidence="5" id="KW-1185">Reference proteome</keyword>
<dbReference type="SUPFAM" id="SSF51197">
    <property type="entry name" value="Clavaminate synthase-like"/>
    <property type="match status" value="1"/>
</dbReference>
<reference evidence="5" key="1">
    <citation type="journal article" date="2014" name="Science">
        <title>The coffee genome provides insight into the convergent evolution of caffeine biosynthesis.</title>
        <authorList>
            <person name="Denoeud F."/>
            <person name="Carretero-Paulet L."/>
            <person name="Dereeper A."/>
            <person name="Droc G."/>
            <person name="Guyot R."/>
            <person name="Pietrella M."/>
            <person name="Zheng C."/>
            <person name="Alberti A."/>
            <person name="Anthony F."/>
            <person name="Aprea G."/>
            <person name="Aury J.M."/>
            <person name="Bento P."/>
            <person name="Bernard M."/>
            <person name="Bocs S."/>
            <person name="Campa C."/>
            <person name="Cenci A."/>
            <person name="Combes M.C."/>
            <person name="Crouzillat D."/>
            <person name="Da Silva C."/>
            <person name="Daddiego L."/>
            <person name="De Bellis F."/>
            <person name="Dussert S."/>
            <person name="Garsmeur O."/>
            <person name="Gayraud T."/>
            <person name="Guignon V."/>
            <person name="Jahn K."/>
            <person name="Jamilloux V."/>
            <person name="Joet T."/>
            <person name="Labadie K."/>
            <person name="Lan T."/>
            <person name="Leclercq J."/>
            <person name="Lepelley M."/>
            <person name="Leroy T."/>
            <person name="Li L.T."/>
            <person name="Librado P."/>
            <person name="Lopez L."/>
            <person name="Munoz A."/>
            <person name="Noel B."/>
            <person name="Pallavicini A."/>
            <person name="Perrotta G."/>
            <person name="Poncet V."/>
            <person name="Pot D."/>
            <person name="Priyono X."/>
            <person name="Rigoreau M."/>
            <person name="Rouard M."/>
            <person name="Rozas J."/>
            <person name="Tranchant-Dubreuil C."/>
            <person name="VanBuren R."/>
            <person name="Zhang Q."/>
            <person name="Andrade A.C."/>
            <person name="Argout X."/>
            <person name="Bertrand B."/>
            <person name="de Kochko A."/>
            <person name="Graziosi G."/>
            <person name="Henry R.J."/>
            <person name="Jayarama X."/>
            <person name="Ming R."/>
            <person name="Nagai C."/>
            <person name="Rounsley S."/>
            <person name="Sankoff D."/>
            <person name="Giuliano G."/>
            <person name="Albert V.A."/>
            <person name="Wincker P."/>
            <person name="Lashermes P."/>
        </authorList>
    </citation>
    <scope>NUCLEOTIDE SEQUENCE [LARGE SCALE GENOMIC DNA]</scope>
    <source>
        <strain evidence="5">cv. DH200-94</strain>
    </source>
</reference>
<dbReference type="AlphaFoldDB" id="A0A068VJC0"/>
<dbReference type="PhylomeDB" id="A0A068VJC0"/>
<evidence type="ECO:0000256" key="1">
    <source>
        <dbReference type="ARBA" id="ARBA00006801"/>
    </source>
</evidence>
<evidence type="ECO:0000259" key="3">
    <source>
        <dbReference type="Pfam" id="PF13621"/>
    </source>
</evidence>
<proteinExistence type="inferred from homology"/>
<dbReference type="Gene3D" id="2.60.120.650">
    <property type="entry name" value="Cupin"/>
    <property type="match status" value="1"/>
</dbReference>
<dbReference type="PANTHER" id="PTHR12461">
    <property type="entry name" value="HYPOXIA-INDUCIBLE FACTOR 1 ALPHA INHIBITOR-RELATED"/>
    <property type="match status" value="1"/>
</dbReference>
<dbReference type="InterPro" id="IPR041667">
    <property type="entry name" value="Cupin_8"/>
</dbReference>
<keyword evidence="2" id="KW-0472">Membrane</keyword>
<evidence type="ECO:0000313" key="4">
    <source>
        <dbReference type="EMBL" id="CDP19768.1"/>
    </source>
</evidence>
<comment type="similarity">
    <text evidence="1">Belongs to the JARID1 histone demethylase family.</text>
</comment>
<dbReference type="Pfam" id="PF13621">
    <property type="entry name" value="Cupin_8"/>
    <property type="match status" value="1"/>
</dbReference>
<protein>
    <submittedName>
        <fullName evidence="4">DH200=94 genomic scaffold, scaffold_670</fullName>
    </submittedName>
</protein>
<feature type="transmembrane region" description="Helical" evidence="2">
    <location>
        <begin position="6"/>
        <end position="26"/>
    </location>
</feature>
<keyword evidence="2" id="KW-1133">Transmembrane helix</keyword>
<evidence type="ECO:0000313" key="5">
    <source>
        <dbReference type="Proteomes" id="UP000295252"/>
    </source>
</evidence>
<organism evidence="4 5">
    <name type="scientific">Coffea canephora</name>
    <name type="common">Robusta coffee</name>
    <dbReference type="NCBI Taxonomy" id="49390"/>
    <lineage>
        <taxon>Eukaryota</taxon>
        <taxon>Viridiplantae</taxon>
        <taxon>Streptophyta</taxon>
        <taxon>Embryophyta</taxon>
        <taxon>Tracheophyta</taxon>
        <taxon>Spermatophyta</taxon>
        <taxon>Magnoliopsida</taxon>
        <taxon>eudicotyledons</taxon>
        <taxon>Gunneridae</taxon>
        <taxon>Pentapetalae</taxon>
        <taxon>asterids</taxon>
        <taxon>lamiids</taxon>
        <taxon>Gentianales</taxon>
        <taxon>Rubiaceae</taxon>
        <taxon>Ixoroideae</taxon>
        <taxon>Gardenieae complex</taxon>
        <taxon>Bertiereae - Coffeeae clade</taxon>
        <taxon>Coffeeae</taxon>
        <taxon>Coffea</taxon>
    </lineage>
</organism>
<dbReference type="STRING" id="49390.A0A068VJC0"/>
<dbReference type="PANTHER" id="PTHR12461:SF102">
    <property type="entry name" value="LYSINE-SPECIFIC DEMETHYLASE JMJ31"/>
    <property type="match status" value="1"/>
</dbReference>
<dbReference type="InParanoid" id="A0A068VJC0"/>
<dbReference type="EMBL" id="HG739754">
    <property type="protein sequence ID" value="CDP19768.1"/>
    <property type="molecule type" value="Genomic_DNA"/>
</dbReference>
<gene>
    <name evidence="4" type="ORF">GSCOC_T00006616001</name>
</gene>
<dbReference type="Gramene" id="CDP19768">
    <property type="protein sequence ID" value="CDP19768"/>
    <property type="gene ID" value="GSCOC_T00006616001"/>
</dbReference>
<evidence type="ECO:0000256" key="2">
    <source>
        <dbReference type="SAM" id="Phobius"/>
    </source>
</evidence>
<accession>A0A068VJC0</accession>
<keyword evidence="2" id="KW-0812">Transmembrane</keyword>
<sequence>MSTLDTRLGCFFCFLFLFFLFLHLYLELFKQLFVSLICTEKVQLECLREDVEMPPFLESVTISSINLWMNSAQSRSSTHYDPHHNLLCIVSGCKQGLIFYGSSSLVFQL</sequence>
<dbReference type="Proteomes" id="UP000295252">
    <property type="component" value="Unassembled WGS sequence"/>
</dbReference>
<name>A0A068VJC0_COFCA</name>
<feature type="domain" description="Cupin-like" evidence="3">
    <location>
        <begin position="45"/>
        <end position="95"/>
    </location>
</feature>